<evidence type="ECO:0000256" key="6">
    <source>
        <dbReference type="HAMAP-Rule" id="MF_01208"/>
    </source>
</evidence>
<comment type="similarity">
    <text evidence="6">Belongs to the purine/pyrimidine phosphoribosyltransferase family. PyrE subfamily.</text>
</comment>
<evidence type="ECO:0000313" key="9">
    <source>
        <dbReference type="Proteomes" id="UP000177354"/>
    </source>
</evidence>
<comment type="caution">
    <text evidence="8">The sequence shown here is derived from an EMBL/GenBank/DDBJ whole genome shotgun (WGS) entry which is preliminary data.</text>
</comment>
<keyword evidence="6" id="KW-0460">Magnesium</keyword>
<feature type="binding site" evidence="6">
    <location>
        <position position="155"/>
    </location>
    <ligand>
        <name>orotate</name>
        <dbReference type="ChEBI" id="CHEBI:30839"/>
    </ligand>
</feature>
<organism evidence="8 9">
    <name type="scientific">Candidatus Gottesmanbacteria bacterium RIFCSPHIGHO2_01_FULL_40_15</name>
    <dbReference type="NCBI Taxonomy" id="1798376"/>
    <lineage>
        <taxon>Bacteria</taxon>
        <taxon>Candidatus Gottesmaniibacteriota</taxon>
    </lineage>
</organism>
<feature type="binding site" evidence="6">
    <location>
        <position position="127"/>
    </location>
    <ligand>
        <name>orotate</name>
        <dbReference type="ChEBI" id="CHEBI:30839"/>
    </ligand>
</feature>
<feature type="domain" description="Phosphoribosyltransferase" evidence="7">
    <location>
        <begin position="55"/>
        <end position="162"/>
    </location>
</feature>
<evidence type="ECO:0000256" key="3">
    <source>
        <dbReference type="ARBA" id="ARBA00022676"/>
    </source>
</evidence>
<dbReference type="GO" id="GO:0000287">
    <property type="term" value="F:magnesium ion binding"/>
    <property type="evidence" value="ECO:0007669"/>
    <property type="project" value="UniProtKB-UniRule"/>
</dbReference>
<gene>
    <name evidence="6" type="primary">pyrE</name>
    <name evidence="8" type="ORF">A2777_04675</name>
</gene>
<keyword evidence="5 6" id="KW-0665">Pyrimidine biosynthesis</keyword>
<name>A0A1F5Z1P0_9BACT</name>
<dbReference type="GO" id="GO:0019856">
    <property type="term" value="P:pyrimidine nucleobase biosynthetic process"/>
    <property type="evidence" value="ECO:0007669"/>
    <property type="project" value="TreeGrafter"/>
</dbReference>
<dbReference type="InterPro" id="IPR000836">
    <property type="entry name" value="PRTase_dom"/>
</dbReference>
<evidence type="ECO:0000256" key="1">
    <source>
        <dbReference type="ARBA" id="ARBA00004889"/>
    </source>
</evidence>
<comment type="function">
    <text evidence="6">Catalyzes the transfer of a ribosyl phosphate group from 5-phosphoribose 1-diphosphate to orotate, leading to the formation of orotidine monophosphate (OMP).</text>
</comment>
<reference evidence="8 9" key="1">
    <citation type="journal article" date="2016" name="Nat. Commun.">
        <title>Thousands of microbial genomes shed light on interconnected biogeochemical processes in an aquifer system.</title>
        <authorList>
            <person name="Anantharaman K."/>
            <person name="Brown C.T."/>
            <person name="Hug L.A."/>
            <person name="Sharon I."/>
            <person name="Castelle C.J."/>
            <person name="Probst A.J."/>
            <person name="Thomas B.C."/>
            <person name="Singh A."/>
            <person name="Wilkins M.J."/>
            <person name="Karaoz U."/>
            <person name="Brodie E.L."/>
            <person name="Williams K.H."/>
            <person name="Hubbard S.S."/>
            <person name="Banfield J.F."/>
        </authorList>
    </citation>
    <scope>NUCLEOTIDE SEQUENCE [LARGE SCALE GENOMIC DNA]</scope>
</reference>
<comment type="subunit">
    <text evidence="6">Homodimer.</text>
</comment>
<proteinExistence type="inferred from homology"/>
<dbReference type="Proteomes" id="UP000177354">
    <property type="component" value="Unassembled WGS sequence"/>
</dbReference>
<dbReference type="Gene3D" id="3.40.50.2020">
    <property type="match status" value="1"/>
</dbReference>
<dbReference type="CDD" id="cd06223">
    <property type="entry name" value="PRTases_typeI"/>
    <property type="match status" value="1"/>
</dbReference>
<dbReference type="GO" id="GO:0004588">
    <property type="term" value="F:orotate phosphoribosyltransferase activity"/>
    <property type="evidence" value="ECO:0007669"/>
    <property type="project" value="UniProtKB-UniRule"/>
</dbReference>
<evidence type="ECO:0000259" key="7">
    <source>
        <dbReference type="Pfam" id="PF00156"/>
    </source>
</evidence>
<evidence type="ECO:0000256" key="4">
    <source>
        <dbReference type="ARBA" id="ARBA00022679"/>
    </source>
</evidence>
<evidence type="ECO:0000256" key="2">
    <source>
        <dbReference type="ARBA" id="ARBA00011971"/>
    </source>
</evidence>
<dbReference type="UniPathway" id="UPA00070">
    <property type="reaction ID" value="UER00119"/>
</dbReference>
<feature type="binding site" description="in other chain" evidence="6">
    <location>
        <position position="98"/>
    </location>
    <ligand>
        <name>5-phospho-alpha-D-ribose 1-diphosphate</name>
        <dbReference type="ChEBI" id="CHEBI:58017"/>
        <note>ligand shared between dimeric partners</note>
    </ligand>
</feature>
<dbReference type="EMBL" id="MFJF01000016">
    <property type="protein sequence ID" value="OGG06368.1"/>
    <property type="molecule type" value="Genomic_DNA"/>
</dbReference>
<dbReference type="Pfam" id="PF00156">
    <property type="entry name" value="Pribosyltran"/>
    <property type="match status" value="1"/>
</dbReference>
<dbReference type="PANTHER" id="PTHR19278">
    <property type="entry name" value="OROTATE PHOSPHORIBOSYLTRANSFERASE"/>
    <property type="match status" value="1"/>
</dbReference>
<comment type="caution">
    <text evidence="6">Lacks conserved residue(s) required for the propagation of feature annotation.</text>
</comment>
<dbReference type="InterPro" id="IPR029057">
    <property type="entry name" value="PRTase-like"/>
</dbReference>
<evidence type="ECO:0000313" key="8">
    <source>
        <dbReference type="EMBL" id="OGG06368.1"/>
    </source>
</evidence>
<dbReference type="PANTHER" id="PTHR19278:SF9">
    <property type="entry name" value="URIDINE 5'-MONOPHOSPHATE SYNTHASE"/>
    <property type="match status" value="1"/>
</dbReference>
<comment type="pathway">
    <text evidence="1 6">Pyrimidine metabolism; UMP biosynthesis via de novo pathway; UMP from orotate: step 1/2.</text>
</comment>
<sequence>MTGDQVLKIFKQSGGFITDSHIILTSGKHSSSYLNKDAIYPHTGKISQLCLVIAKKFKNKNIEAVVGPSLGGIILSQWTAHHLSELENREILAVYTDKTSDNNQVFKRGYDRLVKGKRILLVEDVTSTGGSVAKVIRSVKGAGGQIYAVCVLVNRNPDEVNSKTFGIPFAALAEIKVTAWNEKDCPLCRKNVPVNTNVGKGSGYLAGNKAKSIDTL</sequence>
<keyword evidence="3 6" id="KW-0328">Glycosyltransferase</keyword>
<protein>
    <recommendedName>
        <fullName evidence="2 6">Orotate phosphoribosyltransferase</fullName>
        <shortName evidence="6">OPRT</shortName>
        <shortName evidence="6">OPRTase</shortName>
        <ecNumber evidence="2 6">2.4.2.10</ecNumber>
    </recommendedName>
</protein>
<dbReference type="InterPro" id="IPR023031">
    <property type="entry name" value="OPRT"/>
</dbReference>
<comment type="catalytic activity">
    <reaction evidence="6">
        <text>orotidine 5'-phosphate + diphosphate = orotate + 5-phospho-alpha-D-ribose 1-diphosphate</text>
        <dbReference type="Rhea" id="RHEA:10380"/>
        <dbReference type="ChEBI" id="CHEBI:30839"/>
        <dbReference type="ChEBI" id="CHEBI:33019"/>
        <dbReference type="ChEBI" id="CHEBI:57538"/>
        <dbReference type="ChEBI" id="CHEBI:58017"/>
        <dbReference type="EC" id="2.4.2.10"/>
    </reaction>
</comment>
<accession>A0A1F5Z1P0</accession>
<dbReference type="SUPFAM" id="SSF53271">
    <property type="entry name" value="PRTase-like"/>
    <property type="match status" value="1"/>
</dbReference>
<keyword evidence="4 6" id="KW-0808">Transferase</keyword>
<dbReference type="HAMAP" id="MF_01208">
    <property type="entry name" value="PyrE"/>
    <property type="match status" value="1"/>
</dbReference>
<comment type="cofactor">
    <cofactor evidence="6">
        <name>Mg(2+)</name>
        <dbReference type="ChEBI" id="CHEBI:18420"/>
    </cofactor>
</comment>
<dbReference type="EC" id="2.4.2.10" evidence="2 6"/>
<feature type="binding site" description="in other chain" evidence="6">
    <location>
        <begin position="123"/>
        <end position="131"/>
    </location>
    <ligand>
        <name>5-phospho-alpha-D-ribose 1-diphosphate</name>
        <dbReference type="ChEBI" id="CHEBI:58017"/>
        <note>ligand shared between dimeric partners</note>
    </ligand>
</feature>
<dbReference type="AlphaFoldDB" id="A0A1F5Z1P0"/>
<dbReference type="GO" id="GO:0044205">
    <property type="term" value="P:'de novo' UMP biosynthetic process"/>
    <property type="evidence" value="ECO:0007669"/>
    <property type="project" value="UniProtKB-UniRule"/>
</dbReference>
<evidence type="ECO:0000256" key="5">
    <source>
        <dbReference type="ARBA" id="ARBA00022975"/>
    </source>
</evidence>